<evidence type="ECO:0000313" key="2">
    <source>
        <dbReference type="Proteomes" id="UP000265614"/>
    </source>
</evidence>
<comment type="caution">
    <text evidence="1">The sequence shown here is derived from an EMBL/GenBank/DDBJ whole genome shotgun (WGS) entry which is preliminary data.</text>
</comment>
<accession>A0A3A3YQZ7</accession>
<proteinExistence type="predicted"/>
<dbReference type="EMBL" id="QZEZ01000008">
    <property type="protein sequence ID" value="RJK93705.1"/>
    <property type="molecule type" value="Genomic_DNA"/>
</dbReference>
<keyword evidence="2" id="KW-1185">Reference proteome</keyword>
<evidence type="ECO:0000313" key="1">
    <source>
        <dbReference type="EMBL" id="RJK93705.1"/>
    </source>
</evidence>
<dbReference type="Proteomes" id="UP000265614">
    <property type="component" value="Unassembled WGS sequence"/>
</dbReference>
<organism evidence="1 2">
    <name type="scientific">Vallicoccus soli</name>
    <dbReference type="NCBI Taxonomy" id="2339232"/>
    <lineage>
        <taxon>Bacteria</taxon>
        <taxon>Bacillati</taxon>
        <taxon>Actinomycetota</taxon>
        <taxon>Actinomycetes</taxon>
        <taxon>Motilibacterales</taxon>
        <taxon>Vallicoccaceae</taxon>
        <taxon>Vallicoccus</taxon>
    </lineage>
</organism>
<reference evidence="1 2" key="1">
    <citation type="submission" date="2018-09" db="EMBL/GenBank/DDBJ databases">
        <title>YIM 75000 draft genome.</title>
        <authorList>
            <person name="Tang S."/>
            <person name="Feng Y."/>
        </authorList>
    </citation>
    <scope>NUCLEOTIDE SEQUENCE [LARGE SCALE GENOMIC DNA]</scope>
    <source>
        <strain evidence="1 2">YIM 75000</strain>
    </source>
</reference>
<name>A0A3A3YQZ7_9ACTN</name>
<dbReference type="AlphaFoldDB" id="A0A3A3YQZ7"/>
<gene>
    <name evidence="1" type="ORF">D5H78_15265</name>
</gene>
<sequence length="92" mass="11033">MERAVPEYKPSLSMVLRAVQHEYRAEEPREPAEEVEWKKFSAWLLRVVIDRKRPLKSMCAICQKPIIFRPREWEHCCGRSDHVGEPVRMQRD</sequence>
<protein>
    <submittedName>
        <fullName evidence="1">Uncharacterized protein</fullName>
    </submittedName>
</protein>